<gene>
    <name evidence="7" type="ORF">GCM10009827_034480</name>
</gene>
<dbReference type="InterPro" id="IPR050768">
    <property type="entry name" value="UPF0353/GerABKA_families"/>
</dbReference>
<sequence length="316" mass="33746">MIRLLSPWWLLSLLPVFAVIGVYIWRQLHRRAFAVKFTNVDLLSSLVPKGIGVRRHVSAAAFLLSLLVLSFGMARPSVDTKEPLERATIMLAIDVSLSMQATDVQPTRIEAAKSAATDFVKQLPASFNVGLVSFAKTASVLVSPTKERGSVLQAIDGLTLQESTATGEAVFTSLDAIRTVPADGASGPPPARIVLLSDGFRTAGRSLEDASAAASAANVPVSTIAFGTDEGVVRIGNTPQRVPVDRASLQKVAETTKGYFYEAASKDELKRVYTDMGSSIGFKTKPREITQWYLGGGFLLALLAGGLSLLWGSRLP</sequence>
<evidence type="ECO:0000256" key="4">
    <source>
        <dbReference type="ARBA" id="ARBA00023136"/>
    </source>
</evidence>
<dbReference type="Proteomes" id="UP001501470">
    <property type="component" value="Unassembled WGS sequence"/>
</dbReference>
<proteinExistence type="predicted"/>
<evidence type="ECO:0000256" key="3">
    <source>
        <dbReference type="ARBA" id="ARBA00022989"/>
    </source>
</evidence>
<dbReference type="Pfam" id="PF13519">
    <property type="entry name" value="VWA_2"/>
    <property type="match status" value="1"/>
</dbReference>
<dbReference type="EMBL" id="BAAAQD010000006">
    <property type="protein sequence ID" value="GAA1516772.1"/>
    <property type="molecule type" value="Genomic_DNA"/>
</dbReference>
<reference evidence="7 8" key="1">
    <citation type="journal article" date="2019" name="Int. J. Syst. Evol. Microbiol.">
        <title>The Global Catalogue of Microorganisms (GCM) 10K type strain sequencing project: providing services to taxonomists for standard genome sequencing and annotation.</title>
        <authorList>
            <consortium name="The Broad Institute Genomics Platform"/>
            <consortium name="The Broad Institute Genome Sequencing Center for Infectious Disease"/>
            <person name="Wu L."/>
            <person name="Ma J."/>
        </authorList>
    </citation>
    <scope>NUCLEOTIDE SEQUENCE [LARGE SCALE GENOMIC DNA]</scope>
    <source>
        <strain evidence="7 8">JCM 15933</strain>
    </source>
</reference>
<keyword evidence="4 5" id="KW-0472">Membrane</keyword>
<dbReference type="PROSITE" id="PS50234">
    <property type="entry name" value="VWFA"/>
    <property type="match status" value="1"/>
</dbReference>
<comment type="caution">
    <text evidence="7">The sequence shown here is derived from an EMBL/GenBank/DDBJ whole genome shotgun (WGS) entry which is preliminary data.</text>
</comment>
<keyword evidence="3 5" id="KW-1133">Transmembrane helix</keyword>
<feature type="domain" description="VWFA" evidence="6">
    <location>
        <begin position="88"/>
        <end position="276"/>
    </location>
</feature>
<keyword evidence="8" id="KW-1185">Reference proteome</keyword>
<accession>A0ABN2ADD4</accession>
<dbReference type="PANTHER" id="PTHR22550:SF5">
    <property type="entry name" value="LEUCINE ZIPPER PROTEIN 4"/>
    <property type="match status" value="1"/>
</dbReference>
<dbReference type="InterPro" id="IPR036465">
    <property type="entry name" value="vWFA_dom_sf"/>
</dbReference>
<evidence type="ECO:0000256" key="5">
    <source>
        <dbReference type="SAM" id="Phobius"/>
    </source>
</evidence>
<organism evidence="7 8">
    <name type="scientific">Dactylosporangium maewongense</name>
    <dbReference type="NCBI Taxonomy" id="634393"/>
    <lineage>
        <taxon>Bacteria</taxon>
        <taxon>Bacillati</taxon>
        <taxon>Actinomycetota</taxon>
        <taxon>Actinomycetes</taxon>
        <taxon>Micromonosporales</taxon>
        <taxon>Micromonosporaceae</taxon>
        <taxon>Dactylosporangium</taxon>
    </lineage>
</organism>
<evidence type="ECO:0000259" key="6">
    <source>
        <dbReference type="PROSITE" id="PS50234"/>
    </source>
</evidence>
<feature type="transmembrane region" description="Helical" evidence="5">
    <location>
        <begin position="292"/>
        <end position="311"/>
    </location>
</feature>
<dbReference type="SMART" id="SM00327">
    <property type="entry name" value="VWA"/>
    <property type="match status" value="1"/>
</dbReference>
<name>A0ABN2ADD4_9ACTN</name>
<evidence type="ECO:0000313" key="8">
    <source>
        <dbReference type="Proteomes" id="UP001501470"/>
    </source>
</evidence>
<protein>
    <submittedName>
        <fullName evidence="7">VWA domain-containing protein</fullName>
    </submittedName>
</protein>
<evidence type="ECO:0000256" key="1">
    <source>
        <dbReference type="ARBA" id="ARBA00022475"/>
    </source>
</evidence>
<dbReference type="RefSeq" id="WP_344502938.1">
    <property type="nucleotide sequence ID" value="NZ_BAAAQD010000006.1"/>
</dbReference>
<dbReference type="Gene3D" id="3.40.50.410">
    <property type="entry name" value="von Willebrand factor, type A domain"/>
    <property type="match status" value="1"/>
</dbReference>
<keyword evidence="2 5" id="KW-0812">Transmembrane</keyword>
<keyword evidence="1" id="KW-1003">Cell membrane</keyword>
<dbReference type="PANTHER" id="PTHR22550">
    <property type="entry name" value="SPORE GERMINATION PROTEIN"/>
    <property type="match status" value="1"/>
</dbReference>
<evidence type="ECO:0000313" key="7">
    <source>
        <dbReference type="EMBL" id="GAA1516772.1"/>
    </source>
</evidence>
<dbReference type="InterPro" id="IPR002035">
    <property type="entry name" value="VWF_A"/>
</dbReference>
<evidence type="ECO:0000256" key="2">
    <source>
        <dbReference type="ARBA" id="ARBA00022692"/>
    </source>
</evidence>
<dbReference type="SUPFAM" id="SSF53300">
    <property type="entry name" value="vWA-like"/>
    <property type="match status" value="1"/>
</dbReference>